<evidence type="ECO:0000313" key="2">
    <source>
        <dbReference type="WBParaSite" id="PEQ_0001420501-mRNA-1"/>
    </source>
</evidence>
<dbReference type="AlphaFoldDB" id="A0A914S5U5"/>
<evidence type="ECO:0000313" key="1">
    <source>
        <dbReference type="Proteomes" id="UP000887564"/>
    </source>
</evidence>
<keyword evidence="1" id="KW-1185">Reference proteome</keyword>
<proteinExistence type="predicted"/>
<dbReference type="WBParaSite" id="PEQ_0001420501-mRNA-1">
    <property type="protein sequence ID" value="PEQ_0001420501-mRNA-1"/>
    <property type="gene ID" value="PEQ_0001420501"/>
</dbReference>
<accession>A0A914S5U5</accession>
<dbReference type="Proteomes" id="UP000887564">
    <property type="component" value="Unplaced"/>
</dbReference>
<protein>
    <submittedName>
        <fullName evidence="2">Uncharacterized protein</fullName>
    </submittedName>
</protein>
<reference evidence="2" key="1">
    <citation type="submission" date="2022-11" db="UniProtKB">
        <authorList>
            <consortium name="WormBaseParasite"/>
        </authorList>
    </citation>
    <scope>IDENTIFICATION</scope>
</reference>
<name>A0A914S5U5_PAREQ</name>
<sequence>MTSPKRMVILCKIKATTSLVESSINYCAEIRTLFIVYWFHLMDMSPWLCHSY</sequence>
<organism evidence="1 2">
    <name type="scientific">Parascaris equorum</name>
    <name type="common">Equine roundworm</name>
    <dbReference type="NCBI Taxonomy" id="6256"/>
    <lineage>
        <taxon>Eukaryota</taxon>
        <taxon>Metazoa</taxon>
        <taxon>Ecdysozoa</taxon>
        <taxon>Nematoda</taxon>
        <taxon>Chromadorea</taxon>
        <taxon>Rhabditida</taxon>
        <taxon>Spirurina</taxon>
        <taxon>Ascaridomorpha</taxon>
        <taxon>Ascaridoidea</taxon>
        <taxon>Ascarididae</taxon>
        <taxon>Parascaris</taxon>
    </lineage>
</organism>